<dbReference type="AlphaFoldDB" id="A0AAD3D4X4"/>
<name>A0AAD3D4X4_9STRA</name>
<sequence>MRTGKTVQHAGKTVRKTEPIAEKLSQKTEIAQSIQHTRILLKTKVKVYSKSIFESNMKLSKIALSILSLASSLSVTSAKLGGAKKVEKKLDQKEIRDLLSLDEASIECLNDTSALYDRDGGRYFMDVLAAFLLAAGPKNKRFCQKGDGRMLCDAKTYKFNTMDGKEFQYEDFQARCAAFDGIYKEIDTSLNEKDLIKNLPTCWHPTCGDKEYKMIAAFKSIVFSYAPLGVTNDSFSPKYCDERADAKFFVKYKGDEKKETKEMTCADLSYYQKVGKFPMWVSKDPCEKNWSPVNEFPSASEVCPTTCKVQTCIEEEDTEWVKDIDTRSTRTCKWLESVSDDKKRKICSREHYRIGGKFPVPSARSACPKTCEGFDK</sequence>
<accession>A0AAD3D4X4</accession>
<keyword evidence="2" id="KW-1185">Reference proteome</keyword>
<gene>
    <name evidence="1" type="ORF">CTEN210_12590</name>
</gene>
<protein>
    <submittedName>
        <fullName evidence="1">Uncharacterized protein</fullName>
    </submittedName>
</protein>
<proteinExistence type="predicted"/>
<dbReference type="EMBL" id="BLLK01000051">
    <property type="protein sequence ID" value="GFH56114.1"/>
    <property type="molecule type" value="Genomic_DNA"/>
</dbReference>
<organism evidence="1 2">
    <name type="scientific">Chaetoceros tenuissimus</name>
    <dbReference type="NCBI Taxonomy" id="426638"/>
    <lineage>
        <taxon>Eukaryota</taxon>
        <taxon>Sar</taxon>
        <taxon>Stramenopiles</taxon>
        <taxon>Ochrophyta</taxon>
        <taxon>Bacillariophyta</taxon>
        <taxon>Coscinodiscophyceae</taxon>
        <taxon>Chaetocerotophycidae</taxon>
        <taxon>Chaetocerotales</taxon>
        <taxon>Chaetocerotaceae</taxon>
        <taxon>Chaetoceros</taxon>
    </lineage>
</organism>
<evidence type="ECO:0000313" key="2">
    <source>
        <dbReference type="Proteomes" id="UP001054902"/>
    </source>
</evidence>
<reference evidence="1 2" key="1">
    <citation type="journal article" date="2021" name="Sci. Rep.">
        <title>The genome of the diatom Chaetoceros tenuissimus carries an ancient integrated fragment of an extant virus.</title>
        <authorList>
            <person name="Hongo Y."/>
            <person name="Kimura K."/>
            <person name="Takaki Y."/>
            <person name="Yoshida Y."/>
            <person name="Baba S."/>
            <person name="Kobayashi G."/>
            <person name="Nagasaki K."/>
            <person name="Hano T."/>
            <person name="Tomaru Y."/>
        </authorList>
    </citation>
    <scope>NUCLEOTIDE SEQUENCE [LARGE SCALE GENOMIC DNA]</scope>
    <source>
        <strain evidence="1 2">NIES-3715</strain>
    </source>
</reference>
<dbReference type="Proteomes" id="UP001054902">
    <property type="component" value="Unassembled WGS sequence"/>
</dbReference>
<comment type="caution">
    <text evidence="1">The sequence shown here is derived from an EMBL/GenBank/DDBJ whole genome shotgun (WGS) entry which is preliminary data.</text>
</comment>
<evidence type="ECO:0000313" key="1">
    <source>
        <dbReference type="EMBL" id="GFH56114.1"/>
    </source>
</evidence>